<sequence length="151" mass="16891">MSPSLTTQAFSCVLPLRWSDQDLNGHVNNARIVTLMEEARVAWLNRTAVKEGVASFTNPKVIASLTVEYRRPVHYADELIMDLRISRIGTRSFTITYHASQRGDTAFTGSTVVVPLNPATSASRDLLPDEVDYLSRYLSTDEPTRTTTETR</sequence>
<protein>
    <submittedName>
        <fullName evidence="3">Thioesterase</fullName>
    </submittedName>
</protein>
<reference evidence="3 4" key="1">
    <citation type="submission" date="2019-08" db="EMBL/GenBank/DDBJ databases">
        <title>Arthrobacter sp. nov., isolated from plateau pika and Tibetan wild ass.</title>
        <authorList>
            <person name="Ge Y."/>
        </authorList>
    </citation>
    <scope>NUCLEOTIDE SEQUENCE [LARGE SCALE GENOMIC DNA]</scope>
    <source>
        <strain evidence="3 4">785</strain>
    </source>
</reference>
<dbReference type="InterPro" id="IPR050563">
    <property type="entry name" value="4-hydroxybenzoyl-CoA_TE"/>
</dbReference>
<dbReference type="AlphaFoldDB" id="A0A5N6MFF9"/>
<name>A0A5N6MFF9_9MICC</name>
<accession>A0A5N6MFF9</accession>
<organism evidence="3 4">
    <name type="scientific">Arthrobacter yangruifuii</name>
    <dbReference type="NCBI Taxonomy" id="2606616"/>
    <lineage>
        <taxon>Bacteria</taxon>
        <taxon>Bacillati</taxon>
        <taxon>Actinomycetota</taxon>
        <taxon>Actinomycetes</taxon>
        <taxon>Micrococcales</taxon>
        <taxon>Micrococcaceae</taxon>
        <taxon>Arthrobacter</taxon>
    </lineage>
</organism>
<dbReference type="RefSeq" id="WP_152272709.1">
    <property type="nucleotide sequence ID" value="NZ_VTFX01000005.1"/>
</dbReference>
<keyword evidence="2" id="KW-0378">Hydrolase</keyword>
<evidence type="ECO:0000313" key="4">
    <source>
        <dbReference type="Proteomes" id="UP000326852"/>
    </source>
</evidence>
<evidence type="ECO:0000256" key="1">
    <source>
        <dbReference type="ARBA" id="ARBA00005953"/>
    </source>
</evidence>
<dbReference type="CDD" id="cd00586">
    <property type="entry name" value="4HBT"/>
    <property type="match status" value="1"/>
</dbReference>
<dbReference type="GO" id="GO:0047617">
    <property type="term" value="F:fatty acyl-CoA hydrolase activity"/>
    <property type="evidence" value="ECO:0007669"/>
    <property type="project" value="TreeGrafter"/>
</dbReference>
<dbReference type="Gene3D" id="3.10.129.10">
    <property type="entry name" value="Hotdog Thioesterase"/>
    <property type="match status" value="1"/>
</dbReference>
<proteinExistence type="inferred from homology"/>
<keyword evidence="4" id="KW-1185">Reference proteome</keyword>
<dbReference type="Pfam" id="PF13279">
    <property type="entry name" value="4HBT_2"/>
    <property type="match status" value="1"/>
</dbReference>
<evidence type="ECO:0000313" key="3">
    <source>
        <dbReference type="EMBL" id="KAD3515034.1"/>
    </source>
</evidence>
<dbReference type="EMBL" id="VTFX01000005">
    <property type="protein sequence ID" value="KAD3515034.1"/>
    <property type="molecule type" value="Genomic_DNA"/>
</dbReference>
<dbReference type="PANTHER" id="PTHR31793">
    <property type="entry name" value="4-HYDROXYBENZOYL-COA THIOESTERASE FAMILY MEMBER"/>
    <property type="match status" value="1"/>
</dbReference>
<comment type="caution">
    <text evidence="3">The sequence shown here is derived from an EMBL/GenBank/DDBJ whole genome shotgun (WGS) entry which is preliminary data.</text>
</comment>
<comment type="similarity">
    <text evidence="1">Belongs to the 4-hydroxybenzoyl-CoA thioesterase family.</text>
</comment>
<dbReference type="PANTHER" id="PTHR31793:SF27">
    <property type="entry name" value="NOVEL THIOESTERASE SUPERFAMILY DOMAIN AND SAPOSIN A-TYPE DOMAIN CONTAINING PROTEIN (0610012H03RIK)"/>
    <property type="match status" value="1"/>
</dbReference>
<evidence type="ECO:0000256" key="2">
    <source>
        <dbReference type="ARBA" id="ARBA00022801"/>
    </source>
</evidence>
<gene>
    <name evidence="3" type="ORF">GD627_12050</name>
</gene>
<dbReference type="SUPFAM" id="SSF54637">
    <property type="entry name" value="Thioesterase/thiol ester dehydrase-isomerase"/>
    <property type="match status" value="1"/>
</dbReference>
<dbReference type="InterPro" id="IPR029069">
    <property type="entry name" value="HotDog_dom_sf"/>
</dbReference>
<dbReference type="Proteomes" id="UP000326852">
    <property type="component" value="Unassembled WGS sequence"/>
</dbReference>